<name>A0A9Q5GB43_LACHE</name>
<gene>
    <name evidence="1" type="ORF">ALV80_03830</name>
    <name evidence="2" type="ORF">IMAU50013_01882</name>
</gene>
<protein>
    <submittedName>
        <fullName evidence="2">Uncharacterized protein</fullName>
    </submittedName>
</protein>
<dbReference type="Proteomes" id="UP000063930">
    <property type="component" value="Chromosome"/>
</dbReference>
<evidence type="ECO:0000313" key="2">
    <source>
        <dbReference type="EMBL" id="NRN92316.1"/>
    </source>
</evidence>
<sequence>MTDQEIIQEIEKSVKNSDGWSVYHHLKDNLCYPALMLRETNTSVDTLGVNLNVFKGNVYLFLDNGTPAEPGKPFSIQNLDSLKAMEELLEIVKPYLKKN</sequence>
<evidence type="ECO:0000313" key="1">
    <source>
        <dbReference type="EMBL" id="ALI52303.1"/>
    </source>
</evidence>
<dbReference type="RefSeq" id="WP_014563323.1">
    <property type="nucleotide sequence ID" value="NZ_CP012381.1"/>
</dbReference>
<dbReference type="EMBL" id="CP012381">
    <property type="protein sequence ID" value="ALI52303.1"/>
    <property type="molecule type" value="Genomic_DNA"/>
</dbReference>
<proteinExistence type="predicted"/>
<dbReference type="Proteomes" id="UP000601587">
    <property type="component" value="Unassembled WGS sequence"/>
</dbReference>
<dbReference type="EMBL" id="WCGB01000059">
    <property type="protein sequence ID" value="NRN92316.1"/>
    <property type="molecule type" value="Genomic_DNA"/>
</dbReference>
<organism evidence="2 4">
    <name type="scientific">Lactobacillus helveticus</name>
    <name type="common">Lactobacillus suntoryeus</name>
    <dbReference type="NCBI Taxonomy" id="1587"/>
    <lineage>
        <taxon>Bacteria</taxon>
        <taxon>Bacillati</taxon>
        <taxon>Bacillota</taxon>
        <taxon>Bacilli</taxon>
        <taxon>Lactobacillales</taxon>
        <taxon>Lactobacillaceae</taxon>
        <taxon>Lactobacillus</taxon>
    </lineage>
</organism>
<accession>A0A9Q5GB43</accession>
<dbReference type="AlphaFoldDB" id="A0A9Q5GB43"/>
<reference evidence="1 3" key="1">
    <citation type="submission" date="2015-08" db="EMBL/GenBank/DDBJ databases">
        <title>Complete genome sequence of Lactobacillus helveticus CAUH18, a probiotic strain originated from koumiss.</title>
        <authorList>
            <person name="Yang Y."/>
            <person name="Hao Y."/>
        </authorList>
    </citation>
    <scope>NUCLEOTIDE SEQUENCE [LARGE SCALE GENOMIC DNA]</scope>
    <source>
        <strain evidence="1 3">CAUH18</strain>
    </source>
</reference>
<reference evidence="2" key="2">
    <citation type="submission" date="2019-09" db="EMBL/GenBank/DDBJ databases">
        <title>Comparative genomic analysis of Lactobacillus helveticus.</title>
        <authorList>
            <person name="Zhang H."/>
            <person name="Chen Y."/>
            <person name="Zhong Z."/>
        </authorList>
    </citation>
    <scope>NUCLEOTIDE SEQUENCE</scope>
    <source>
        <strain evidence="2">IMAU50013</strain>
    </source>
</reference>
<evidence type="ECO:0000313" key="3">
    <source>
        <dbReference type="Proteomes" id="UP000063930"/>
    </source>
</evidence>
<evidence type="ECO:0000313" key="4">
    <source>
        <dbReference type="Proteomes" id="UP000601587"/>
    </source>
</evidence>